<dbReference type="EMBL" id="REGN01004174">
    <property type="protein sequence ID" value="RNA18784.1"/>
    <property type="molecule type" value="Genomic_DNA"/>
</dbReference>
<name>A0A3M7R5W9_BRAPC</name>
<evidence type="ECO:0000313" key="2">
    <source>
        <dbReference type="Proteomes" id="UP000276133"/>
    </source>
</evidence>
<evidence type="ECO:0000313" key="1">
    <source>
        <dbReference type="EMBL" id="RNA18784.1"/>
    </source>
</evidence>
<keyword evidence="2" id="KW-1185">Reference proteome</keyword>
<accession>A0A3M7R5W9</accession>
<gene>
    <name evidence="1" type="ORF">BpHYR1_049664</name>
</gene>
<comment type="caution">
    <text evidence="1">The sequence shown here is derived from an EMBL/GenBank/DDBJ whole genome shotgun (WGS) entry which is preliminary data.</text>
</comment>
<dbReference type="AlphaFoldDB" id="A0A3M7R5W9"/>
<proteinExistence type="predicted"/>
<protein>
    <submittedName>
        <fullName evidence="1">Uncharacterized protein</fullName>
    </submittedName>
</protein>
<sequence length="89" mass="10445">MQAIGLNPIGNTSKNYYTNKNNLDYFAFLNLLDKNSTSRNLQVHHFHSQNDEEDGDYSIKMILSRRWKILDHIPYSLCVPSFLRLRVSL</sequence>
<dbReference type="Proteomes" id="UP000276133">
    <property type="component" value="Unassembled WGS sequence"/>
</dbReference>
<reference evidence="1 2" key="1">
    <citation type="journal article" date="2018" name="Sci. Rep.">
        <title>Genomic signatures of local adaptation to the degree of environmental predictability in rotifers.</title>
        <authorList>
            <person name="Franch-Gras L."/>
            <person name="Hahn C."/>
            <person name="Garcia-Roger E.M."/>
            <person name="Carmona M.J."/>
            <person name="Serra M."/>
            <person name="Gomez A."/>
        </authorList>
    </citation>
    <scope>NUCLEOTIDE SEQUENCE [LARGE SCALE GENOMIC DNA]</scope>
    <source>
        <strain evidence="1">HYR1</strain>
    </source>
</reference>
<organism evidence="1 2">
    <name type="scientific">Brachionus plicatilis</name>
    <name type="common">Marine rotifer</name>
    <name type="synonym">Brachionus muelleri</name>
    <dbReference type="NCBI Taxonomy" id="10195"/>
    <lineage>
        <taxon>Eukaryota</taxon>
        <taxon>Metazoa</taxon>
        <taxon>Spiralia</taxon>
        <taxon>Gnathifera</taxon>
        <taxon>Rotifera</taxon>
        <taxon>Eurotatoria</taxon>
        <taxon>Monogononta</taxon>
        <taxon>Pseudotrocha</taxon>
        <taxon>Ploima</taxon>
        <taxon>Brachionidae</taxon>
        <taxon>Brachionus</taxon>
    </lineage>
</organism>